<feature type="region of interest" description="Disordered" evidence="1">
    <location>
        <begin position="103"/>
        <end position="137"/>
    </location>
</feature>
<protein>
    <submittedName>
        <fullName evidence="2">Uncharacterized protein</fullName>
    </submittedName>
</protein>
<sequence length="137" mass="15601">MPVCILTCEVRNDNPDSWHISILGLDSKSASEMRSRHTDLDPGPESAFEMCLFHYEVRPIVCRFLVRPEINHIFEAMENRPEAILKLAAKYINTLESLNYKLKSTTPSSSEGKSKWTFTLRSSPSKSPLSKLKRSSK</sequence>
<feature type="compositionally biased region" description="Polar residues" evidence="1">
    <location>
        <begin position="103"/>
        <end position="119"/>
    </location>
</feature>
<feature type="compositionally biased region" description="Low complexity" evidence="1">
    <location>
        <begin position="120"/>
        <end position="130"/>
    </location>
</feature>
<name>A0A226D0N3_FOLCA</name>
<evidence type="ECO:0000313" key="2">
    <source>
        <dbReference type="EMBL" id="OXA38277.1"/>
    </source>
</evidence>
<dbReference type="AlphaFoldDB" id="A0A226D0N3"/>
<gene>
    <name evidence="2" type="ORF">Fcan01_26957</name>
</gene>
<comment type="caution">
    <text evidence="2">The sequence shown here is derived from an EMBL/GenBank/DDBJ whole genome shotgun (WGS) entry which is preliminary data.</text>
</comment>
<proteinExistence type="predicted"/>
<evidence type="ECO:0000256" key="1">
    <source>
        <dbReference type="SAM" id="MobiDB-lite"/>
    </source>
</evidence>
<reference evidence="2 3" key="1">
    <citation type="submission" date="2015-12" db="EMBL/GenBank/DDBJ databases">
        <title>The genome of Folsomia candida.</title>
        <authorList>
            <person name="Faddeeva A."/>
            <person name="Derks M.F."/>
            <person name="Anvar Y."/>
            <person name="Smit S."/>
            <person name="Van Straalen N."/>
            <person name="Roelofs D."/>
        </authorList>
    </citation>
    <scope>NUCLEOTIDE SEQUENCE [LARGE SCALE GENOMIC DNA]</scope>
    <source>
        <strain evidence="2 3">VU population</strain>
        <tissue evidence="2">Whole body</tissue>
    </source>
</reference>
<organism evidence="2 3">
    <name type="scientific">Folsomia candida</name>
    <name type="common">Springtail</name>
    <dbReference type="NCBI Taxonomy" id="158441"/>
    <lineage>
        <taxon>Eukaryota</taxon>
        <taxon>Metazoa</taxon>
        <taxon>Ecdysozoa</taxon>
        <taxon>Arthropoda</taxon>
        <taxon>Hexapoda</taxon>
        <taxon>Collembola</taxon>
        <taxon>Entomobryomorpha</taxon>
        <taxon>Isotomoidea</taxon>
        <taxon>Isotomidae</taxon>
        <taxon>Proisotominae</taxon>
        <taxon>Folsomia</taxon>
    </lineage>
</organism>
<dbReference type="EMBL" id="LNIX01000047">
    <property type="protein sequence ID" value="OXA38277.1"/>
    <property type="molecule type" value="Genomic_DNA"/>
</dbReference>
<dbReference type="Proteomes" id="UP000198287">
    <property type="component" value="Unassembled WGS sequence"/>
</dbReference>
<keyword evidence="3" id="KW-1185">Reference proteome</keyword>
<accession>A0A226D0N3</accession>
<evidence type="ECO:0000313" key="3">
    <source>
        <dbReference type="Proteomes" id="UP000198287"/>
    </source>
</evidence>